<evidence type="ECO:0000256" key="10">
    <source>
        <dbReference type="ARBA" id="ARBA00023204"/>
    </source>
</evidence>
<keyword evidence="11" id="KW-0413">Isomerase</keyword>
<dbReference type="FunCoup" id="A0A7G1G9N1">
    <property type="interactions" value="341"/>
</dbReference>
<evidence type="ECO:0000256" key="1">
    <source>
        <dbReference type="ARBA" id="ARBA00007504"/>
    </source>
</evidence>
<sequence>MMHIEEILNEYEYILDLKEKNIKKWEEIFPAFYSISKINTKTLKDNNMLEDIKKLLGYVKPLAVLPEERKIKRFKELKTALNKLKNKYLIDSFEKPEKKINLFTDIKFLKHVGEKRANSLRNIGLSNLYTTFFYLPRDYEDRRKIKKIINTKDGEFSLISGKIVNFEELRINKGLTIINYSVEDSTGVIILSFFNQKFVKDKLKRGLEFAFYGKVEYSYGRRQMKSPEFFEISSLKKEILPIYPLTNGISQQVIRKIFKQTIPQVYYYEEYIPKPLIEKYSILNINERIKGIHFPKSFYHKKLAYESMKYEEIILFESALLLSKKSSKQKKFGISKKISGELLKKYLKILPFKPTEAQIRSHNEIRKDLISKSPMNRMLQGDVGSGKTVVSEFAIIDNFEAGYQSAMMVPTSVLAKQQFLKIQKNLKNIGINVALLLGETKNKEKKEIKEKLANGKIDLIIGTHALIQDDVVFSKLGLIIIDEQHRFGVNQRLKLINKGISPDILVMTATPIPRTLALTIYGDLDISIIDQMPKGRKKVKTVLSTDSNLKNIYRFIHQEIDQGNQAFFIYPLVEESEVLDLKAAKDMYEKLKLEFNNVALLHGKMKSEEKNNIMEKFSSKEISILVSTTVVEVGVDIPDATVIVIEHADRFGLSQLHQLRGRVGRSKKQSYCFLITGNNIPETTKNKLFEFSNTFDGFKVSEIDLSWRGPGKFFGTQQHGIHEFKFTDIVEDMLLLDKIRKELESNQESYFDEKLKKEILKRYGKKLNLINAI</sequence>
<dbReference type="Proteomes" id="UP000516361">
    <property type="component" value="Chromosome"/>
</dbReference>
<dbReference type="PANTHER" id="PTHR47964">
    <property type="entry name" value="ATP-DEPENDENT DNA HELICASE HOMOLOG RECG, CHLOROPLASTIC"/>
    <property type="match status" value="1"/>
</dbReference>
<dbReference type="SMART" id="SM00490">
    <property type="entry name" value="HELICc"/>
    <property type="match status" value="1"/>
</dbReference>
<organism evidence="18 19">
    <name type="scientific">Tepiditoga spiralis</name>
    <dbReference type="NCBI Taxonomy" id="2108365"/>
    <lineage>
        <taxon>Bacteria</taxon>
        <taxon>Thermotogati</taxon>
        <taxon>Thermotogota</taxon>
        <taxon>Thermotogae</taxon>
        <taxon>Petrotogales</taxon>
        <taxon>Petrotogaceae</taxon>
        <taxon>Tepiditoga</taxon>
    </lineage>
</organism>
<comment type="similarity">
    <text evidence="1 15">Belongs to the helicase family. RecG subfamily.</text>
</comment>
<reference evidence="18 19" key="1">
    <citation type="submission" date="2018-06" db="EMBL/GenBank/DDBJ databases">
        <title>Genome sequencing of Oceanotoga sp. sy52.</title>
        <authorList>
            <person name="Mori K."/>
        </authorList>
    </citation>
    <scope>NUCLEOTIDE SEQUENCE [LARGE SCALE GENOMIC DNA]</scope>
    <source>
        <strain evidence="19">sy52</strain>
    </source>
</reference>
<feature type="domain" description="Helicase ATP-binding" evidence="16">
    <location>
        <begin position="368"/>
        <end position="529"/>
    </location>
</feature>
<comment type="catalytic activity">
    <reaction evidence="14 15">
        <text>ATP + H2O = ADP + phosphate + H(+)</text>
        <dbReference type="Rhea" id="RHEA:13065"/>
        <dbReference type="ChEBI" id="CHEBI:15377"/>
        <dbReference type="ChEBI" id="CHEBI:15378"/>
        <dbReference type="ChEBI" id="CHEBI:30616"/>
        <dbReference type="ChEBI" id="CHEBI:43474"/>
        <dbReference type="ChEBI" id="CHEBI:456216"/>
        <dbReference type="EC" id="5.6.2.4"/>
    </reaction>
</comment>
<dbReference type="InterPro" id="IPR012340">
    <property type="entry name" value="NA-bd_OB-fold"/>
</dbReference>
<evidence type="ECO:0000256" key="14">
    <source>
        <dbReference type="ARBA" id="ARBA00048988"/>
    </source>
</evidence>
<name>A0A7G1G9N1_9BACT</name>
<evidence type="ECO:0000256" key="11">
    <source>
        <dbReference type="ARBA" id="ARBA00023235"/>
    </source>
</evidence>
<keyword evidence="19" id="KW-1185">Reference proteome</keyword>
<dbReference type="InterPro" id="IPR004609">
    <property type="entry name" value="ATP-dep_DNA_helicase_RecG"/>
</dbReference>
<dbReference type="InterPro" id="IPR036845">
    <property type="entry name" value="RecG_N_sf"/>
</dbReference>
<dbReference type="AlphaFoldDB" id="A0A7G1G9N1"/>
<dbReference type="PROSITE" id="PS51192">
    <property type="entry name" value="HELICASE_ATP_BIND_1"/>
    <property type="match status" value="1"/>
</dbReference>
<dbReference type="InParanoid" id="A0A7G1G9N1"/>
<keyword evidence="4 15" id="KW-0227">DNA damage</keyword>
<dbReference type="Pfam" id="PF00270">
    <property type="entry name" value="DEAD"/>
    <property type="match status" value="1"/>
</dbReference>
<dbReference type="InterPro" id="IPR033454">
    <property type="entry name" value="RecG_wedge"/>
</dbReference>
<dbReference type="Pfam" id="PF00271">
    <property type="entry name" value="Helicase_C"/>
    <property type="match status" value="1"/>
</dbReference>
<dbReference type="NCBIfam" id="NF008168">
    <property type="entry name" value="PRK10917.2-2"/>
    <property type="match status" value="1"/>
</dbReference>
<evidence type="ECO:0000256" key="3">
    <source>
        <dbReference type="ARBA" id="ARBA00022741"/>
    </source>
</evidence>
<dbReference type="CDD" id="cd17992">
    <property type="entry name" value="DEXHc_RecG"/>
    <property type="match status" value="1"/>
</dbReference>
<evidence type="ECO:0000256" key="7">
    <source>
        <dbReference type="ARBA" id="ARBA00022840"/>
    </source>
</evidence>
<keyword evidence="10 15" id="KW-0234">DNA repair</keyword>
<dbReference type="EC" id="5.6.2.4" evidence="13 15"/>
<dbReference type="GO" id="GO:0005524">
    <property type="term" value="F:ATP binding"/>
    <property type="evidence" value="ECO:0007669"/>
    <property type="project" value="UniProtKB-KW"/>
</dbReference>
<dbReference type="RefSeq" id="WP_190614814.1">
    <property type="nucleotide sequence ID" value="NZ_AP018712.1"/>
</dbReference>
<dbReference type="PROSITE" id="PS51194">
    <property type="entry name" value="HELICASE_CTER"/>
    <property type="match status" value="1"/>
</dbReference>
<dbReference type="GO" id="GO:0006281">
    <property type="term" value="P:DNA repair"/>
    <property type="evidence" value="ECO:0007669"/>
    <property type="project" value="UniProtKB-UniRule"/>
</dbReference>
<protein>
    <recommendedName>
        <fullName evidence="2 15">ATP-dependent DNA helicase RecG</fullName>
        <ecNumber evidence="13 15">5.6.2.4</ecNumber>
    </recommendedName>
</protein>
<evidence type="ECO:0000256" key="8">
    <source>
        <dbReference type="ARBA" id="ARBA00023125"/>
    </source>
</evidence>
<dbReference type="Gene3D" id="1.20.120.630">
    <property type="entry name" value="RecG, N-terminal domain"/>
    <property type="match status" value="1"/>
</dbReference>
<dbReference type="NCBIfam" id="TIGR00643">
    <property type="entry name" value="recG"/>
    <property type="match status" value="1"/>
</dbReference>
<keyword evidence="8" id="KW-0238">DNA-binding</keyword>
<dbReference type="InterPro" id="IPR047112">
    <property type="entry name" value="RecG/Mfd"/>
</dbReference>
<dbReference type="InterPro" id="IPR014001">
    <property type="entry name" value="Helicase_ATP-bd"/>
</dbReference>
<keyword evidence="3 15" id="KW-0547">Nucleotide-binding</keyword>
<evidence type="ECO:0000259" key="17">
    <source>
        <dbReference type="PROSITE" id="PS51194"/>
    </source>
</evidence>
<dbReference type="SUPFAM" id="SSF69008">
    <property type="entry name" value="RecG, N-terminal domain"/>
    <property type="match status" value="1"/>
</dbReference>
<dbReference type="Pfam" id="PF17191">
    <property type="entry name" value="RecG_wedge"/>
    <property type="match status" value="1"/>
</dbReference>
<dbReference type="Gene3D" id="2.40.50.140">
    <property type="entry name" value="Nucleic acid-binding proteins"/>
    <property type="match status" value="1"/>
</dbReference>
<evidence type="ECO:0000259" key="16">
    <source>
        <dbReference type="PROSITE" id="PS51192"/>
    </source>
</evidence>
<accession>A0A7G1G9N1</accession>
<dbReference type="CDD" id="cd04488">
    <property type="entry name" value="RecG_wedge_OBF"/>
    <property type="match status" value="1"/>
</dbReference>
<evidence type="ECO:0000313" key="18">
    <source>
        <dbReference type="EMBL" id="BBE31954.1"/>
    </source>
</evidence>
<evidence type="ECO:0000256" key="6">
    <source>
        <dbReference type="ARBA" id="ARBA00022806"/>
    </source>
</evidence>
<feature type="domain" description="Helicase C-terminal" evidence="17">
    <location>
        <begin position="548"/>
        <end position="706"/>
    </location>
</feature>
<dbReference type="KEGG" id="ocy:OSSY52_20950"/>
<dbReference type="InterPro" id="IPR001650">
    <property type="entry name" value="Helicase_C-like"/>
</dbReference>
<dbReference type="InterPro" id="IPR028993">
    <property type="entry name" value="RecG_N"/>
</dbReference>
<dbReference type="SUPFAM" id="SSF50249">
    <property type="entry name" value="Nucleic acid-binding proteins"/>
    <property type="match status" value="1"/>
</dbReference>
<keyword evidence="5 15" id="KW-0378">Hydrolase</keyword>
<dbReference type="EMBL" id="AP018712">
    <property type="protein sequence ID" value="BBE31954.1"/>
    <property type="molecule type" value="Genomic_DNA"/>
</dbReference>
<keyword evidence="7 15" id="KW-0067">ATP-binding</keyword>
<evidence type="ECO:0000256" key="15">
    <source>
        <dbReference type="RuleBase" id="RU363016"/>
    </source>
</evidence>
<dbReference type="NCBIfam" id="NF008165">
    <property type="entry name" value="PRK10917.1-3"/>
    <property type="match status" value="1"/>
</dbReference>
<dbReference type="Pfam" id="PF19833">
    <property type="entry name" value="RecG_dom3_C"/>
    <property type="match status" value="1"/>
</dbReference>
<dbReference type="InterPro" id="IPR045562">
    <property type="entry name" value="RecG_dom3_C"/>
</dbReference>
<dbReference type="Gene3D" id="3.40.50.300">
    <property type="entry name" value="P-loop containing nucleotide triphosphate hydrolases"/>
    <property type="match status" value="2"/>
</dbReference>
<dbReference type="GO" id="GO:0043138">
    <property type="term" value="F:3'-5' DNA helicase activity"/>
    <property type="evidence" value="ECO:0007669"/>
    <property type="project" value="UniProtKB-EC"/>
</dbReference>
<evidence type="ECO:0000256" key="12">
    <source>
        <dbReference type="ARBA" id="ARBA00034617"/>
    </source>
</evidence>
<evidence type="ECO:0000256" key="4">
    <source>
        <dbReference type="ARBA" id="ARBA00022763"/>
    </source>
</evidence>
<dbReference type="Pfam" id="PF17190">
    <property type="entry name" value="RecG_N"/>
    <property type="match status" value="1"/>
</dbReference>
<evidence type="ECO:0000313" key="19">
    <source>
        <dbReference type="Proteomes" id="UP000516361"/>
    </source>
</evidence>
<comment type="catalytic activity">
    <reaction evidence="12 15">
        <text>Couples ATP hydrolysis with the unwinding of duplex DNA by translocating in the 3'-5' direction.</text>
        <dbReference type="EC" id="5.6.2.4"/>
    </reaction>
</comment>
<evidence type="ECO:0000256" key="2">
    <source>
        <dbReference type="ARBA" id="ARBA00017846"/>
    </source>
</evidence>
<dbReference type="InterPro" id="IPR027417">
    <property type="entry name" value="P-loop_NTPase"/>
</dbReference>
<keyword evidence="6 15" id="KW-0347">Helicase</keyword>
<dbReference type="GO" id="GO:0003677">
    <property type="term" value="F:DNA binding"/>
    <property type="evidence" value="ECO:0007669"/>
    <property type="project" value="UniProtKB-KW"/>
</dbReference>
<evidence type="ECO:0000256" key="9">
    <source>
        <dbReference type="ARBA" id="ARBA00023172"/>
    </source>
</evidence>
<dbReference type="GO" id="GO:0006310">
    <property type="term" value="P:DNA recombination"/>
    <property type="evidence" value="ECO:0007669"/>
    <property type="project" value="UniProtKB-UniRule"/>
</dbReference>
<dbReference type="InterPro" id="IPR011545">
    <property type="entry name" value="DEAD/DEAH_box_helicase_dom"/>
</dbReference>
<proteinExistence type="inferred from homology"/>
<keyword evidence="9 15" id="KW-0233">DNA recombination</keyword>
<evidence type="ECO:0000256" key="5">
    <source>
        <dbReference type="ARBA" id="ARBA00022801"/>
    </source>
</evidence>
<dbReference type="PANTHER" id="PTHR47964:SF1">
    <property type="entry name" value="ATP-DEPENDENT DNA HELICASE HOMOLOG RECG, CHLOROPLASTIC"/>
    <property type="match status" value="1"/>
</dbReference>
<gene>
    <name evidence="18" type="primary">recG</name>
    <name evidence="18" type="ORF">OSSY52_20950</name>
</gene>
<dbReference type="GO" id="GO:0016787">
    <property type="term" value="F:hydrolase activity"/>
    <property type="evidence" value="ECO:0007669"/>
    <property type="project" value="UniProtKB-KW"/>
</dbReference>
<comment type="function">
    <text evidence="15">Plays a critical role in recombination and DNA repair. Helps process Holliday junction intermediates to mature products by catalyzing branch migration. Has replication fork regression activity, unwinds stalled or blocked replication forks to make a HJ that can be resolved. Has a DNA unwinding activity characteristic of a DNA helicase with 3'-5' polarity.</text>
</comment>
<evidence type="ECO:0000256" key="13">
    <source>
        <dbReference type="ARBA" id="ARBA00034808"/>
    </source>
</evidence>
<dbReference type="SMART" id="SM00487">
    <property type="entry name" value="DEXDc"/>
    <property type="match status" value="1"/>
</dbReference>
<dbReference type="SUPFAM" id="SSF52540">
    <property type="entry name" value="P-loop containing nucleoside triphosphate hydrolases"/>
    <property type="match status" value="2"/>
</dbReference>